<dbReference type="Gene3D" id="1.25.40.10">
    <property type="entry name" value="Tetratricopeptide repeat domain"/>
    <property type="match status" value="1"/>
</dbReference>
<dbReference type="SUPFAM" id="SSF48452">
    <property type="entry name" value="TPR-like"/>
    <property type="match status" value="1"/>
</dbReference>
<accession>A0ABQ3L7J7</accession>
<reference evidence="3" key="1">
    <citation type="journal article" date="2019" name="Int. J. Syst. Evol. Microbiol.">
        <title>The Global Catalogue of Microorganisms (GCM) 10K type strain sequencing project: providing services to taxonomists for standard genome sequencing and annotation.</title>
        <authorList>
            <consortium name="The Broad Institute Genomics Platform"/>
            <consortium name="The Broad Institute Genome Sequencing Center for Infectious Disease"/>
            <person name="Wu L."/>
            <person name="Ma J."/>
        </authorList>
    </citation>
    <scope>NUCLEOTIDE SEQUENCE [LARGE SCALE GENOMIC DNA]</scope>
    <source>
        <strain evidence="3">CGMCC 4.7683</strain>
    </source>
</reference>
<evidence type="ECO:0000256" key="1">
    <source>
        <dbReference type="SAM" id="MobiDB-lite"/>
    </source>
</evidence>
<evidence type="ECO:0000313" key="3">
    <source>
        <dbReference type="Proteomes" id="UP000635387"/>
    </source>
</evidence>
<organism evidence="2 3">
    <name type="scientific">Amycolatopsis oliviviridis</name>
    <dbReference type="NCBI Taxonomy" id="1471590"/>
    <lineage>
        <taxon>Bacteria</taxon>
        <taxon>Bacillati</taxon>
        <taxon>Actinomycetota</taxon>
        <taxon>Actinomycetes</taxon>
        <taxon>Pseudonocardiales</taxon>
        <taxon>Pseudonocardiaceae</taxon>
        <taxon>Amycolatopsis</taxon>
    </lineage>
</organism>
<sequence>MLVGMPPPRNPPDRPLPPELSAASSHGYNCRCVARHFGLDPAPYGELPACSLSERQYRKLLVEADKVQDQAKRLAVTRNVAGAQRKYARMREIAHQLDRTDLELAAVSDLATLCYSAGDLRNARQCAEAVLHVFKVSTAAIVHFGQYAEARMIEGSREVAERVLISLATEEGDVAKASELIAGQRRRAAFRKEAGPEQYPPELLDVHGVDELELRIFDVRVQIAAGDFAGARTAIEEILAALDVLAEVDEVRERVMHQQAMARAERARVRQAGGEDADARADLLRLSAQHEGRPLAAKVAIELASDRALAGDFPGAVAAIVSARDELAAAGLTGDVAEASHALGGLLLMVGEVGQARDQFEHAKAIRSANGDVPGLRLLDTALARCAAAEGDWATAEDYATRARESARTSGDWPALLHTDFVAASIGFARGEDPRAVLDLLLPLTLAAAEYRFEFVSPEARTAWARDIAAPTMGMVLALLAQLGERRLTAELIERTCAVGAYTGVEGPSLDLTGTLPSLELAPSTEDDRLPLAALGSVTAALPLRLAPPPVLRWSPSSGTELDRWLGLAAERYRLPRPATEIIETWPAARPGRETFVLRFADAGHTFLSWRTTGDLDTVHTHPIEFALVGTAREFLDAASPTPHEGESVAEAVRRSLGEDAFGGFAGEQRLARVLALNLLPADLVTALRRAAAGGNRPLLRIQPSPSLAGVPWGLLALPDRRADHVLELDEIGTCFDGDERVLDVADVSLLAPAAIPRRPPVADGPPVYLLDPRIPGQSAFGELGSVLGKQDTTSPLIRHLDARLADGPVLPAAARGLDLVRRTDTDRRLLAELLARPCSRLVFVGHVSRVRDEHGAQTALHLSCSADLPGTAAPIGPHRPFTAADLALSEVDTMPARVALIGCASAGDFGLAEPFGVLLAAVAAGAGLVAATVWALPTSAAVPGSDPMSELVIAVDTALAGEDPVTELCAWQRSRLARWREKPEPASSPVFWAPLTCLDATDDGKTWVR</sequence>
<protein>
    <recommendedName>
        <fullName evidence="4">CHAT domain-containing protein</fullName>
    </recommendedName>
</protein>
<gene>
    <name evidence="2" type="ORF">GCM10017790_02540</name>
</gene>
<keyword evidence="3" id="KW-1185">Reference proteome</keyword>
<proteinExistence type="predicted"/>
<feature type="compositionally biased region" description="Pro residues" evidence="1">
    <location>
        <begin position="1"/>
        <end position="18"/>
    </location>
</feature>
<dbReference type="InterPro" id="IPR011990">
    <property type="entry name" value="TPR-like_helical_dom_sf"/>
</dbReference>
<evidence type="ECO:0000313" key="2">
    <source>
        <dbReference type="EMBL" id="GHH01950.1"/>
    </source>
</evidence>
<comment type="caution">
    <text evidence="2">The sequence shown here is derived from an EMBL/GenBank/DDBJ whole genome shotgun (WGS) entry which is preliminary data.</text>
</comment>
<dbReference type="EMBL" id="BNAY01000001">
    <property type="protein sequence ID" value="GHH01950.1"/>
    <property type="molecule type" value="Genomic_DNA"/>
</dbReference>
<evidence type="ECO:0008006" key="4">
    <source>
        <dbReference type="Google" id="ProtNLM"/>
    </source>
</evidence>
<dbReference type="Proteomes" id="UP000635387">
    <property type="component" value="Unassembled WGS sequence"/>
</dbReference>
<name>A0ABQ3L7J7_9PSEU</name>
<feature type="region of interest" description="Disordered" evidence="1">
    <location>
        <begin position="1"/>
        <end position="21"/>
    </location>
</feature>